<feature type="region of interest" description="Disordered" evidence="1">
    <location>
        <begin position="19"/>
        <end position="39"/>
    </location>
</feature>
<dbReference type="HOGENOM" id="CLU_2234335_0_0_6"/>
<organism evidence="2 3">
    <name type="scientific">Reinekea blandensis MED297</name>
    <dbReference type="NCBI Taxonomy" id="314283"/>
    <lineage>
        <taxon>Bacteria</taxon>
        <taxon>Pseudomonadati</taxon>
        <taxon>Pseudomonadota</taxon>
        <taxon>Gammaproteobacteria</taxon>
        <taxon>Oceanospirillales</taxon>
        <taxon>Saccharospirillaceae</taxon>
        <taxon>Reinekea</taxon>
    </lineage>
</organism>
<sequence length="105" mass="12247">MFGYSNKYSINVRFDKKRKPPSLCTHKSNLSRPTARIRYTPQPQVADMFRFLKSDPTRALQKTYEKLTTEAFQAQRNGDIRKYSVLTAEAESVKVKIDELKQTQD</sequence>
<evidence type="ECO:0000256" key="1">
    <source>
        <dbReference type="SAM" id="MobiDB-lite"/>
    </source>
</evidence>
<dbReference type="STRING" id="314283.MED297_06004"/>
<evidence type="ECO:0000313" key="2">
    <source>
        <dbReference type="EMBL" id="EAR09879.1"/>
    </source>
</evidence>
<gene>
    <name evidence="2" type="ORF">MED297_06004</name>
</gene>
<dbReference type="NCBIfam" id="NF033487">
    <property type="entry name" value="Lacal_2735_fam"/>
    <property type="match status" value="1"/>
</dbReference>
<accession>A4BDD5</accession>
<dbReference type="Proteomes" id="UP000005953">
    <property type="component" value="Unassembled WGS sequence"/>
</dbReference>
<dbReference type="EMBL" id="AAOE01000007">
    <property type="protein sequence ID" value="EAR09879.1"/>
    <property type="molecule type" value="Genomic_DNA"/>
</dbReference>
<proteinExistence type="predicted"/>
<name>A4BDD5_9GAMM</name>
<comment type="caution">
    <text evidence="2">The sequence shown here is derived from an EMBL/GenBank/DDBJ whole genome shotgun (WGS) entry which is preliminary data.</text>
</comment>
<protein>
    <submittedName>
        <fullName evidence="2">Uncharacterized protein</fullName>
    </submittedName>
</protein>
<reference evidence="2 3" key="1">
    <citation type="submission" date="2006-02" db="EMBL/GenBank/DDBJ databases">
        <authorList>
            <person name="Pinhassi J."/>
            <person name="Pedros-Alio C."/>
            <person name="Ferriera S."/>
            <person name="Johnson J."/>
            <person name="Kravitz S."/>
            <person name="Halpern A."/>
            <person name="Remington K."/>
            <person name="Beeson K."/>
            <person name="Tran B."/>
            <person name="Rogers Y.-H."/>
            <person name="Friedman R."/>
            <person name="Venter J.C."/>
        </authorList>
    </citation>
    <scope>NUCLEOTIDE SEQUENCE [LARGE SCALE GENOMIC DNA]</scope>
    <source>
        <strain evidence="2 3">MED297</strain>
    </source>
</reference>
<dbReference type="InterPro" id="IPR045493">
    <property type="entry name" value="DUF6435"/>
</dbReference>
<keyword evidence="3" id="KW-1185">Reference proteome</keyword>
<dbReference type="AlphaFoldDB" id="A4BDD5"/>
<dbReference type="Pfam" id="PF20027">
    <property type="entry name" value="DUF6435"/>
    <property type="match status" value="1"/>
</dbReference>
<evidence type="ECO:0000313" key="3">
    <source>
        <dbReference type="Proteomes" id="UP000005953"/>
    </source>
</evidence>